<evidence type="ECO:0000256" key="1">
    <source>
        <dbReference type="SAM" id="Coils"/>
    </source>
</evidence>
<dbReference type="SUPFAM" id="SSF140361">
    <property type="entry name" value="MIT domain-like"/>
    <property type="match status" value="1"/>
</dbReference>
<dbReference type="OrthoDB" id="3197614at2759"/>
<organism evidence="3 4">
    <name type="scientific">Fomitopsis schrenkii</name>
    <name type="common">Brown rot fungus</name>
    <dbReference type="NCBI Taxonomy" id="2126942"/>
    <lineage>
        <taxon>Eukaryota</taxon>
        <taxon>Fungi</taxon>
        <taxon>Dikarya</taxon>
        <taxon>Basidiomycota</taxon>
        <taxon>Agaricomycotina</taxon>
        <taxon>Agaricomycetes</taxon>
        <taxon>Polyporales</taxon>
        <taxon>Fomitopsis</taxon>
    </lineage>
</organism>
<evidence type="ECO:0008006" key="5">
    <source>
        <dbReference type="Google" id="ProtNLM"/>
    </source>
</evidence>
<sequence length="453" mass="50054">MASMNSPLNTAHQHAANADDYVAQGLLIPAAEEHYKAAAAYQACVEASTDESTKRTLRMLCNDHSKAGKELQRRIAKLREENKDPNLPQKPQSSSASSPGSARPATLPTAPSPPPHAHNRLSDSQQTVDESFMLLGHRSDSGDPFNQFWRITEGMLDYLSQPVAFATAPLAPPSPGEMSRRRDGSSSSDTDLEDVISKRISRGIGLVKAARSRMLTRHDTSTTISDSENGRPGPSAFPPRPIQEAVRDDWDEEFGVDDEDHMADSFCLIPSKADATAVTTLKKENDALQSDVEELRKRLASAEGMLKMRQEQDQQLRDSILLARKEAHRAMISSAVAPNPRPSQPNIDLTSLNINVPPVPPPVAALNPGHPGRDRETQLVRRVRELEEEVRTLKVENEKQKAMIVRFRERWEKLKESAKRKKEAKAAAEATNIVHESIEEEPEAEAEAERDGS</sequence>
<dbReference type="PANTHER" id="PTHR40130">
    <property type="entry name" value="EXPRESSED PROTEIN"/>
    <property type="match status" value="1"/>
</dbReference>
<accession>S8G6W5</accession>
<gene>
    <name evidence="3" type="ORF">FOMPIDRAFT_1110106</name>
</gene>
<evidence type="ECO:0000256" key="2">
    <source>
        <dbReference type="SAM" id="MobiDB-lite"/>
    </source>
</evidence>
<feature type="coiled-coil region" evidence="1">
    <location>
        <begin position="278"/>
        <end position="312"/>
    </location>
</feature>
<protein>
    <recommendedName>
        <fullName evidence="5">MIT domain-containing protein</fullName>
    </recommendedName>
</protein>
<feature type="region of interest" description="Disordered" evidence="2">
    <location>
        <begin position="217"/>
        <end position="242"/>
    </location>
</feature>
<dbReference type="Proteomes" id="UP000015241">
    <property type="component" value="Unassembled WGS sequence"/>
</dbReference>
<feature type="region of interest" description="Disordered" evidence="2">
    <location>
        <begin position="423"/>
        <end position="453"/>
    </location>
</feature>
<dbReference type="PANTHER" id="PTHR40130:SF1">
    <property type="entry name" value="SPINDLE POLE BODY-ASSOCIATED PROTEIN CUT12 DOMAIN-CONTAINING PROTEIN"/>
    <property type="match status" value="1"/>
</dbReference>
<reference evidence="3 4" key="1">
    <citation type="journal article" date="2012" name="Science">
        <title>The Paleozoic origin of enzymatic lignin decomposition reconstructed from 31 fungal genomes.</title>
        <authorList>
            <person name="Floudas D."/>
            <person name="Binder M."/>
            <person name="Riley R."/>
            <person name="Barry K."/>
            <person name="Blanchette R.A."/>
            <person name="Henrissat B."/>
            <person name="Martinez A.T."/>
            <person name="Otillar R."/>
            <person name="Spatafora J.W."/>
            <person name="Yadav J.S."/>
            <person name="Aerts A."/>
            <person name="Benoit I."/>
            <person name="Boyd A."/>
            <person name="Carlson A."/>
            <person name="Copeland A."/>
            <person name="Coutinho P.M."/>
            <person name="de Vries R.P."/>
            <person name="Ferreira P."/>
            <person name="Findley K."/>
            <person name="Foster B."/>
            <person name="Gaskell J."/>
            <person name="Glotzer D."/>
            <person name="Gorecki P."/>
            <person name="Heitman J."/>
            <person name="Hesse C."/>
            <person name="Hori C."/>
            <person name="Igarashi K."/>
            <person name="Jurgens J.A."/>
            <person name="Kallen N."/>
            <person name="Kersten P."/>
            <person name="Kohler A."/>
            <person name="Kuees U."/>
            <person name="Kumar T.K.A."/>
            <person name="Kuo A."/>
            <person name="LaButti K."/>
            <person name="Larrondo L.F."/>
            <person name="Lindquist E."/>
            <person name="Ling A."/>
            <person name="Lombard V."/>
            <person name="Lucas S."/>
            <person name="Lundell T."/>
            <person name="Martin R."/>
            <person name="McLaughlin D.J."/>
            <person name="Morgenstern I."/>
            <person name="Morin E."/>
            <person name="Murat C."/>
            <person name="Nagy L.G."/>
            <person name="Nolan M."/>
            <person name="Ohm R.A."/>
            <person name="Patyshakuliyeva A."/>
            <person name="Rokas A."/>
            <person name="Ruiz-Duenas F.J."/>
            <person name="Sabat G."/>
            <person name="Salamov A."/>
            <person name="Samejima M."/>
            <person name="Schmutz J."/>
            <person name="Slot J.C."/>
            <person name="St John F."/>
            <person name="Stenlid J."/>
            <person name="Sun H."/>
            <person name="Sun S."/>
            <person name="Syed K."/>
            <person name="Tsang A."/>
            <person name="Wiebenga A."/>
            <person name="Young D."/>
            <person name="Pisabarro A."/>
            <person name="Eastwood D.C."/>
            <person name="Martin F."/>
            <person name="Cullen D."/>
            <person name="Grigoriev I.V."/>
            <person name="Hibbett D.S."/>
        </authorList>
    </citation>
    <scope>NUCLEOTIDE SEQUENCE</scope>
    <source>
        <strain evidence="4">FP-58527</strain>
    </source>
</reference>
<dbReference type="eggNOG" id="ENOG502S5PD">
    <property type="taxonomic scope" value="Eukaryota"/>
</dbReference>
<name>S8G6W5_FOMSC</name>
<dbReference type="HOGENOM" id="CLU_047455_0_0_1"/>
<feature type="region of interest" description="Disordered" evidence="2">
    <location>
        <begin position="168"/>
        <end position="192"/>
    </location>
</feature>
<feature type="region of interest" description="Disordered" evidence="2">
    <location>
        <begin position="79"/>
        <end position="125"/>
    </location>
</feature>
<feature type="compositionally biased region" description="Low complexity" evidence="2">
    <location>
        <begin position="91"/>
        <end position="109"/>
    </location>
</feature>
<dbReference type="AlphaFoldDB" id="S8G6W5"/>
<keyword evidence="4" id="KW-1185">Reference proteome</keyword>
<evidence type="ECO:0000313" key="4">
    <source>
        <dbReference type="Proteomes" id="UP000015241"/>
    </source>
</evidence>
<dbReference type="InParanoid" id="S8G6W5"/>
<dbReference type="Gene3D" id="1.20.58.80">
    <property type="entry name" value="Phosphotransferase system, lactose/cellobiose-type IIA subunit"/>
    <property type="match status" value="1"/>
</dbReference>
<evidence type="ECO:0000313" key="3">
    <source>
        <dbReference type="EMBL" id="EPT05900.1"/>
    </source>
</evidence>
<keyword evidence="1" id="KW-0175">Coiled coil</keyword>
<dbReference type="EMBL" id="KE504122">
    <property type="protein sequence ID" value="EPT05900.1"/>
    <property type="molecule type" value="Genomic_DNA"/>
</dbReference>
<proteinExistence type="predicted"/>
<dbReference type="STRING" id="743788.S8G6W5"/>